<dbReference type="InterPro" id="IPR050833">
    <property type="entry name" value="Poly_Biosynth_Transport"/>
</dbReference>
<name>A0A4Q2M5L4_9MICO</name>
<feature type="transmembrane region" description="Helical" evidence="7">
    <location>
        <begin position="421"/>
        <end position="442"/>
    </location>
</feature>
<feature type="transmembrane region" description="Helical" evidence="7">
    <location>
        <begin position="147"/>
        <end position="172"/>
    </location>
</feature>
<feature type="compositionally biased region" description="Acidic residues" evidence="6">
    <location>
        <begin position="1"/>
        <end position="10"/>
    </location>
</feature>
<dbReference type="EMBL" id="SDPM01000012">
    <property type="protein sequence ID" value="RXZ85161.1"/>
    <property type="molecule type" value="Genomic_DNA"/>
</dbReference>
<dbReference type="PANTHER" id="PTHR30250">
    <property type="entry name" value="PST FAMILY PREDICTED COLANIC ACID TRANSPORTER"/>
    <property type="match status" value="1"/>
</dbReference>
<evidence type="ECO:0000313" key="10">
    <source>
        <dbReference type="Proteomes" id="UP000292686"/>
    </source>
</evidence>
<comment type="subcellular location">
    <subcellularLocation>
        <location evidence="1">Cell membrane</location>
        <topology evidence="1">Multi-pass membrane protein</topology>
    </subcellularLocation>
</comment>
<dbReference type="Pfam" id="PF01943">
    <property type="entry name" value="Polysacc_synt"/>
    <property type="match status" value="1"/>
</dbReference>
<feature type="transmembrane region" description="Helical" evidence="7">
    <location>
        <begin position="395"/>
        <end position="415"/>
    </location>
</feature>
<gene>
    <name evidence="8" type="ORF">BJ972_002936</name>
    <name evidence="9" type="ORF">ESP50_16675</name>
</gene>
<evidence type="ECO:0000256" key="6">
    <source>
        <dbReference type="SAM" id="MobiDB-lite"/>
    </source>
</evidence>
<feature type="transmembrane region" description="Helical" evidence="7">
    <location>
        <begin position="74"/>
        <end position="91"/>
    </location>
</feature>
<evidence type="ECO:0000256" key="7">
    <source>
        <dbReference type="SAM" id="Phobius"/>
    </source>
</evidence>
<dbReference type="Proteomes" id="UP000292686">
    <property type="component" value="Unassembled WGS sequence"/>
</dbReference>
<comment type="caution">
    <text evidence="9">The sequence shown here is derived from an EMBL/GenBank/DDBJ whole genome shotgun (WGS) entry which is preliminary data.</text>
</comment>
<feature type="transmembrane region" description="Helical" evidence="7">
    <location>
        <begin position="25"/>
        <end position="54"/>
    </location>
</feature>
<feature type="transmembrane region" description="Helical" evidence="7">
    <location>
        <begin position="331"/>
        <end position="352"/>
    </location>
</feature>
<evidence type="ECO:0000313" key="11">
    <source>
        <dbReference type="Proteomes" id="UP000581087"/>
    </source>
</evidence>
<proteinExistence type="predicted"/>
<dbReference type="Proteomes" id="UP000581087">
    <property type="component" value="Unassembled WGS sequence"/>
</dbReference>
<feature type="transmembrane region" description="Helical" evidence="7">
    <location>
        <begin position="112"/>
        <end position="135"/>
    </location>
</feature>
<evidence type="ECO:0000256" key="1">
    <source>
        <dbReference type="ARBA" id="ARBA00004651"/>
    </source>
</evidence>
<keyword evidence="10" id="KW-1185">Reference proteome</keyword>
<reference evidence="8 11" key="2">
    <citation type="submission" date="2020-07" db="EMBL/GenBank/DDBJ databases">
        <title>Sequencing the genomes of 1000 actinobacteria strains.</title>
        <authorList>
            <person name="Klenk H.-P."/>
        </authorList>
    </citation>
    <scope>NUCLEOTIDE SEQUENCE [LARGE SCALE GENOMIC DNA]</scope>
    <source>
        <strain evidence="8 11">DSM 23870</strain>
    </source>
</reference>
<dbReference type="InterPro" id="IPR002797">
    <property type="entry name" value="Polysacc_synth"/>
</dbReference>
<dbReference type="RefSeq" id="WP_129177055.1">
    <property type="nucleotide sequence ID" value="NZ_JACCBI010000001.1"/>
</dbReference>
<evidence type="ECO:0000256" key="2">
    <source>
        <dbReference type="ARBA" id="ARBA00022475"/>
    </source>
</evidence>
<sequence length="461" mass="48657">MTETQAEETTDERRSRRRKRPASKWAGVGNAAFAKVLVMGLTGVLGILTSRLIITEFGTDAYAQYGLLSSLSSLLPFADLGIAAVVINAVAQSKSVRTDHDMMRAITSAFRVLIISGFVIVAAAVVVTFAGWWPLILGEGLLPGGEWAALACLAVFGIGLPLTVGPRILVGLGRTATQISVQSIIAPFIMLAVGACVLFALPAAEFLAVFPYIAAALVAVISLVIARRAISPQLGNAVREIAHPRRTPGVKVFNLAWPMLVQMLALPIAMQTSRILVSHLGGIDDLAEYNVAAQLFGIALQTIAAAGVALWPIFARARSAGVVESPAKPVLWFLLGGLAIAGGIAVPCPWLVEFVSDGQIEVDGILIASFVVFVAFQAAKYPLGMYMTDLAGLRFQVIPTIVMIPVALGLSWWLIPPLGPAGSVIGSAAAVLLCQIVPNIWYVSRDMARRRSAAGEQTSAD</sequence>
<keyword evidence="4 7" id="KW-1133">Transmembrane helix</keyword>
<protein>
    <submittedName>
        <fullName evidence="8">O-antigen/teichoic acid export membrane protein</fullName>
    </submittedName>
    <submittedName>
        <fullName evidence="9">Polysaccharide biosynthesis protein</fullName>
    </submittedName>
</protein>
<dbReference type="EMBL" id="JACCBI010000001">
    <property type="protein sequence ID" value="NYD68417.1"/>
    <property type="molecule type" value="Genomic_DNA"/>
</dbReference>
<feature type="transmembrane region" description="Helical" evidence="7">
    <location>
        <begin position="209"/>
        <end position="230"/>
    </location>
</feature>
<dbReference type="GO" id="GO:0005886">
    <property type="term" value="C:plasma membrane"/>
    <property type="evidence" value="ECO:0007669"/>
    <property type="project" value="UniProtKB-SubCell"/>
</dbReference>
<dbReference type="PANTHER" id="PTHR30250:SF11">
    <property type="entry name" value="O-ANTIGEN TRANSPORTER-RELATED"/>
    <property type="match status" value="1"/>
</dbReference>
<feature type="transmembrane region" description="Helical" evidence="7">
    <location>
        <begin position="184"/>
        <end position="203"/>
    </location>
</feature>
<keyword evidence="5 7" id="KW-0472">Membrane</keyword>
<feature type="region of interest" description="Disordered" evidence="6">
    <location>
        <begin position="1"/>
        <end position="22"/>
    </location>
</feature>
<dbReference type="OrthoDB" id="3728782at2"/>
<feature type="transmembrane region" description="Helical" evidence="7">
    <location>
        <begin position="291"/>
        <end position="311"/>
    </location>
</feature>
<evidence type="ECO:0000256" key="4">
    <source>
        <dbReference type="ARBA" id="ARBA00022989"/>
    </source>
</evidence>
<reference evidence="9 10" key="1">
    <citation type="submission" date="2019-01" db="EMBL/GenBank/DDBJ databases">
        <title>Agromyces.</title>
        <authorList>
            <person name="Li J."/>
        </authorList>
    </citation>
    <scope>NUCLEOTIDE SEQUENCE [LARGE SCALE GENOMIC DNA]</scope>
    <source>
        <strain evidence="9 10">DSM 23870</strain>
    </source>
</reference>
<accession>A0A4Q2M5L4</accession>
<feature type="transmembrane region" description="Helical" evidence="7">
    <location>
        <begin position="251"/>
        <end position="271"/>
    </location>
</feature>
<dbReference type="AlphaFoldDB" id="A0A4Q2M5L4"/>
<evidence type="ECO:0000313" key="9">
    <source>
        <dbReference type="EMBL" id="RXZ85161.1"/>
    </source>
</evidence>
<evidence type="ECO:0000313" key="8">
    <source>
        <dbReference type="EMBL" id="NYD68417.1"/>
    </source>
</evidence>
<evidence type="ECO:0000256" key="5">
    <source>
        <dbReference type="ARBA" id="ARBA00023136"/>
    </source>
</evidence>
<evidence type="ECO:0000256" key="3">
    <source>
        <dbReference type="ARBA" id="ARBA00022692"/>
    </source>
</evidence>
<keyword evidence="2" id="KW-1003">Cell membrane</keyword>
<organism evidence="9 10">
    <name type="scientific">Agromyces atrinae</name>
    <dbReference type="NCBI Taxonomy" id="592376"/>
    <lineage>
        <taxon>Bacteria</taxon>
        <taxon>Bacillati</taxon>
        <taxon>Actinomycetota</taxon>
        <taxon>Actinomycetes</taxon>
        <taxon>Micrococcales</taxon>
        <taxon>Microbacteriaceae</taxon>
        <taxon>Agromyces</taxon>
    </lineage>
</organism>
<keyword evidence="3 7" id="KW-0812">Transmembrane</keyword>
<feature type="transmembrane region" description="Helical" evidence="7">
    <location>
        <begin position="364"/>
        <end position="383"/>
    </location>
</feature>